<accession>A0A6N8U5H3</accession>
<dbReference type="RefSeq" id="WP_160624560.1">
    <property type="nucleotide sequence ID" value="NZ_WUUQ01000001.1"/>
</dbReference>
<feature type="transmembrane region" description="Helical" evidence="6">
    <location>
        <begin position="6"/>
        <end position="26"/>
    </location>
</feature>
<evidence type="ECO:0000256" key="1">
    <source>
        <dbReference type="ARBA" id="ARBA00000085"/>
    </source>
</evidence>
<comment type="caution">
    <text evidence="8">The sequence shown here is derived from an EMBL/GenBank/DDBJ whole genome shotgun (WGS) entry which is preliminary data.</text>
</comment>
<dbReference type="SUPFAM" id="SSF55874">
    <property type="entry name" value="ATPase domain of HSP90 chaperone/DNA topoisomerase II/histidine kinase"/>
    <property type="match status" value="1"/>
</dbReference>
<dbReference type="Gene3D" id="1.10.287.130">
    <property type="match status" value="1"/>
</dbReference>
<sequence>MKRFKFIIGFTIVLYAVLATAVYLFVQGIREQRSNAHHTDINRIMGQLIESKSVEDVNLQEYETIKQITFLEAEDRDPARLRSFYQEGNQNSYVIQPWYQDHQLRGYLKFIYRPQHFSLTNFLILSEGLLALIEGLVLLLLWYLKKHILTPFQQLSDLPQQMVHGHYKGEIKTEKSRYFRQYLWGMGQLKDELEVSRKRQYELMKEKKQMLLSLSHDIKTPLNLIKLYSKGVEEAVFDEAASRKAMVQINTKCNEIERYVDAIMQSSREDILDIAVDNSEFYLKELLENTLSVYLDQCQKRNLTWIMDPYQNCLLKGDLHRAQEVLENLLENALKYGDGRQIHMSFREEDYCQLICVFNTGAVVEDQELNHLFDSFYRGANAQGKAGSGLGLYICRQLMRKMDGDIFLEKRLDGMAFTMVFRF</sequence>
<reference evidence="8 9" key="2">
    <citation type="submission" date="2020-01" db="EMBL/GenBank/DDBJ databases">
        <title>Clostridiaceae sp. nov. isolated from the gut of human by culturomics.</title>
        <authorList>
            <person name="Chang Y."/>
        </authorList>
    </citation>
    <scope>NUCLEOTIDE SEQUENCE [LARGE SCALE GENOMIC DNA]</scope>
    <source>
        <strain evidence="8 9">DONG20-135</strain>
    </source>
</reference>
<feature type="domain" description="Histidine kinase" evidence="7">
    <location>
        <begin position="213"/>
        <end position="423"/>
    </location>
</feature>
<dbReference type="Pfam" id="PF02518">
    <property type="entry name" value="HATPase_c"/>
    <property type="match status" value="1"/>
</dbReference>
<dbReference type="PANTHER" id="PTHR43547:SF2">
    <property type="entry name" value="HYBRID SIGNAL TRANSDUCTION HISTIDINE KINASE C"/>
    <property type="match status" value="1"/>
</dbReference>
<dbReference type="Gene3D" id="3.30.565.10">
    <property type="entry name" value="Histidine kinase-like ATPase, C-terminal domain"/>
    <property type="match status" value="1"/>
</dbReference>
<dbReference type="PANTHER" id="PTHR43547">
    <property type="entry name" value="TWO-COMPONENT HISTIDINE KINASE"/>
    <property type="match status" value="1"/>
</dbReference>
<dbReference type="InterPro" id="IPR036890">
    <property type="entry name" value="HATPase_C_sf"/>
</dbReference>
<evidence type="ECO:0000313" key="8">
    <source>
        <dbReference type="EMBL" id="MXQ73140.1"/>
    </source>
</evidence>
<reference evidence="8 9" key="1">
    <citation type="submission" date="2019-12" db="EMBL/GenBank/DDBJ databases">
        <authorList>
            <person name="Yang R."/>
        </authorList>
    </citation>
    <scope>NUCLEOTIDE SEQUENCE [LARGE SCALE GENOMIC DNA]</scope>
    <source>
        <strain evidence="8 9">DONG20-135</strain>
    </source>
</reference>
<dbReference type="SMART" id="SM00387">
    <property type="entry name" value="HATPase_c"/>
    <property type="match status" value="1"/>
</dbReference>
<keyword evidence="6" id="KW-0472">Membrane</keyword>
<dbReference type="CDD" id="cd00082">
    <property type="entry name" value="HisKA"/>
    <property type="match status" value="1"/>
</dbReference>
<evidence type="ECO:0000313" key="9">
    <source>
        <dbReference type="Proteomes" id="UP000434036"/>
    </source>
</evidence>
<evidence type="ECO:0000256" key="5">
    <source>
        <dbReference type="ARBA" id="ARBA00023012"/>
    </source>
</evidence>
<dbReference type="GO" id="GO:0000155">
    <property type="term" value="F:phosphorelay sensor kinase activity"/>
    <property type="evidence" value="ECO:0007669"/>
    <property type="project" value="InterPro"/>
</dbReference>
<feature type="transmembrane region" description="Helical" evidence="6">
    <location>
        <begin position="122"/>
        <end position="144"/>
    </location>
</feature>
<dbReference type="InterPro" id="IPR005467">
    <property type="entry name" value="His_kinase_dom"/>
</dbReference>
<evidence type="ECO:0000256" key="4">
    <source>
        <dbReference type="ARBA" id="ARBA00022777"/>
    </source>
</evidence>
<keyword evidence="3" id="KW-0597">Phosphoprotein</keyword>
<evidence type="ECO:0000259" key="7">
    <source>
        <dbReference type="PROSITE" id="PS50109"/>
    </source>
</evidence>
<keyword evidence="4 8" id="KW-0418">Kinase</keyword>
<dbReference type="AlphaFoldDB" id="A0A6N8U5H3"/>
<proteinExistence type="predicted"/>
<name>A0A6N8U5H3_9FIRM</name>
<dbReference type="InterPro" id="IPR003594">
    <property type="entry name" value="HATPase_dom"/>
</dbReference>
<comment type="catalytic activity">
    <reaction evidence="1">
        <text>ATP + protein L-histidine = ADP + protein N-phospho-L-histidine.</text>
        <dbReference type="EC" id="2.7.13.3"/>
    </reaction>
</comment>
<evidence type="ECO:0000256" key="2">
    <source>
        <dbReference type="ARBA" id="ARBA00012438"/>
    </source>
</evidence>
<keyword evidence="6" id="KW-1133">Transmembrane helix</keyword>
<dbReference type="Proteomes" id="UP000434036">
    <property type="component" value="Unassembled WGS sequence"/>
</dbReference>
<dbReference type="CDD" id="cd00075">
    <property type="entry name" value="HATPase"/>
    <property type="match status" value="1"/>
</dbReference>
<keyword evidence="9" id="KW-1185">Reference proteome</keyword>
<dbReference type="SMART" id="SM00388">
    <property type="entry name" value="HisKA"/>
    <property type="match status" value="1"/>
</dbReference>
<keyword evidence="5" id="KW-0902">Two-component regulatory system</keyword>
<dbReference type="EC" id="2.7.13.3" evidence="2"/>
<dbReference type="InterPro" id="IPR003661">
    <property type="entry name" value="HisK_dim/P_dom"/>
</dbReference>
<dbReference type="PROSITE" id="PS50109">
    <property type="entry name" value="HIS_KIN"/>
    <property type="match status" value="1"/>
</dbReference>
<organism evidence="8 9">
    <name type="scientific">Copranaerobaculum intestinale</name>
    <dbReference type="NCBI Taxonomy" id="2692629"/>
    <lineage>
        <taxon>Bacteria</taxon>
        <taxon>Bacillati</taxon>
        <taxon>Bacillota</taxon>
        <taxon>Erysipelotrichia</taxon>
        <taxon>Erysipelotrichales</taxon>
        <taxon>Erysipelotrichaceae</taxon>
        <taxon>Copranaerobaculum</taxon>
    </lineage>
</organism>
<protein>
    <recommendedName>
        <fullName evidence="2">histidine kinase</fullName>
        <ecNumber evidence="2">2.7.13.3</ecNumber>
    </recommendedName>
</protein>
<dbReference type="EMBL" id="WUUQ01000001">
    <property type="protein sequence ID" value="MXQ73140.1"/>
    <property type="molecule type" value="Genomic_DNA"/>
</dbReference>
<keyword evidence="6" id="KW-0812">Transmembrane</keyword>
<dbReference type="Pfam" id="PF00512">
    <property type="entry name" value="HisKA"/>
    <property type="match status" value="1"/>
</dbReference>
<dbReference type="InterPro" id="IPR036097">
    <property type="entry name" value="HisK_dim/P_sf"/>
</dbReference>
<evidence type="ECO:0000256" key="3">
    <source>
        <dbReference type="ARBA" id="ARBA00022553"/>
    </source>
</evidence>
<dbReference type="SUPFAM" id="SSF47384">
    <property type="entry name" value="Homodimeric domain of signal transducing histidine kinase"/>
    <property type="match status" value="1"/>
</dbReference>
<keyword evidence="4 8" id="KW-0808">Transferase</keyword>
<gene>
    <name evidence="8" type="ORF">GSF08_04225</name>
</gene>
<evidence type="ECO:0000256" key="6">
    <source>
        <dbReference type="SAM" id="Phobius"/>
    </source>
</evidence>